<dbReference type="Pfam" id="PF05175">
    <property type="entry name" value="MTS"/>
    <property type="match status" value="1"/>
</dbReference>
<dbReference type="RefSeq" id="WP_040342470.1">
    <property type="nucleotide sequence ID" value="NZ_CABIWA010000029.1"/>
</dbReference>
<accession>A0A174RGK5</accession>
<dbReference type="PANTHER" id="PTHR47739">
    <property type="entry name" value="TRNA1(VAL) (ADENINE(37)-N6)-METHYLTRANSFERASE"/>
    <property type="match status" value="1"/>
</dbReference>
<keyword evidence="2" id="KW-0808">Transferase</keyword>
<keyword evidence="2" id="KW-0489">Methyltransferase</keyword>
<dbReference type="EMBL" id="NFKP01000023">
    <property type="protein sequence ID" value="OUP67995.1"/>
    <property type="molecule type" value="Genomic_DNA"/>
</dbReference>
<name>A0A174RGK5_9FIRM</name>
<dbReference type="Gene3D" id="3.40.50.150">
    <property type="entry name" value="Vaccinia Virus protein VP39"/>
    <property type="match status" value="1"/>
</dbReference>
<dbReference type="OrthoDB" id="9777257at2"/>
<evidence type="ECO:0000313" key="5">
    <source>
        <dbReference type="Proteomes" id="UP000095765"/>
    </source>
</evidence>
<dbReference type="InterPro" id="IPR050210">
    <property type="entry name" value="tRNA_Adenine-N(6)_MTase"/>
</dbReference>
<dbReference type="Proteomes" id="UP000196386">
    <property type="component" value="Unassembled WGS sequence"/>
</dbReference>
<gene>
    <name evidence="3" type="ORF">B5F11_15425</name>
    <name evidence="4" type="ORF">DXC40_14305</name>
    <name evidence="2" type="ORF">ERS852551_02104</name>
</gene>
<dbReference type="SUPFAM" id="SSF53335">
    <property type="entry name" value="S-adenosyl-L-methionine-dependent methyltransferases"/>
    <property type="match status" value="1"/>
</dbReference>
<dbReference type="CDD" id="cd02440">
    <property type="entry name" value="AdoMet_MTases"/>
    <property type="match status" value="1"/>
</dbReference>
<evidence type="ECO:0000313" key="4">
    <source>
        <dbReference type="EMBL" id="RGE66093.1"/>
    </source>
</evidence>
<evidence type="ECO:0000313" key="3">
    <source>
        <dbReference type="EMBL" id="OUP67995.1"/>
    </source>
</evidence>
<dbReference type="GO" id="GO:0008168">
    <property type="term" value="F:methyltransferase activity"/>
    <property type="evidence" value="ECO:0007669"/>
    <property type="project" value="UniProtKB-KW"/>
</dbReference>
<reference evidence="2 5" key="1">
    <citation type="submission" date="2015-09" db="EMBL/GenBank/DDBJ databases">
        <authorList>
            <consortium name="Pathogen Informatics"/>
        </authorList>
    </citation>
    <scope>NUCLEOTIDE SEQUENCE [LARGE SCALE GENOMIC DNA]</scope>
    <source>
        <strain evidence="2 5">2789STDY5834939</strain>
    </source>
</reference>
<dbReference type="EMBL" id="QVME01000009">
    <property type="protein sequence ID" value="RGE66093.1"/>
    <property type="molecule type" value="Genomic_DNA"/>
</dbReference>
<feature type="domain" description="Methyltransferase small" evidence="1">
    <location>
        <begin position="24"/>
        <end position="123"/>
    </location>
</feature>
<evidence type="ECO:0000259" key="1">
    <source>
        <dbReference type="Pfam" id="PF05175"/>
    </source>
</evidence>
<reference evidence="3" key="3">
    <citation type="journal article" date="2018" name="BMC Genomics">
        <title>Whole genome sequencing and function prediction of 133 gut anaerobes isolated from chicken caecum in pure cultures.</title>
        <authorList>
            <person name="Medvecky M."/>
            <person name="Cejkova D."/>
            <person name="Polansky O."/>
            <person name="Karasova D."/>
            <person name="Kubasova T."/>
            <person name="Cizek A."/>
            <person name="Rychlik I."/>
        </authorList>
    </citation>
    <scope>NUCLEOTIDE SEQUENCE</scope>
    <source>
        <strain evidence="3">An175</strain>
    </source>
</reference>
<dbReference type="InterPro" id="IPR029063">
    <property type="entry name" value="SAM-dependent_MTases_sf"/>
</dbReference>
<dbReference type="AlphaFoldDB" id="A0A174RGK5"/>
<dbReference type="EMBL" id="CZBE01000013">
    <property type="protein sequence ID" value="CUP83321.1"/>
    <property type="molecule type" value="Genomic_DNA"/>
</dbReference>
<protein>
    <submittedName>
        <fullName evidence="2">Putative methyltransferase</fullName>
    </submittedName>
    <submittedName>
        <fullName evidence="3">SAM-dependent methyltransferase</fullName>
    </submittedName>
</protein>
<reference evidence="4 7" key="4">
    <citation type="submission" date="2018-08" db="EMBL/GenBank/DDBJ databases">
        <title>A genome reference for cultivated species of the human gut microbiota.</title>
        <authorList>
            <person name="Zou Y."/>
            <person name="Xue W."/>
            <person name="Luo G."/>
        </authorList>
    </citation>
    <scope>NUCLEOTIDE SEQUENCE [LARGE SCALE GENOMIC DNA]</scope>
    <source>
        <strain evidence="4 7">TF05-12AC</strain>
    </source>
</reference>
<dbReference type="InterPro" id="IPR007848">
    <property type="entry name" value="Small_mtfrase_dom"/>
</dbReference>
<dbReference type="PANTHER" id="PTHR47739:SF1">
    <property type="entry name" value="TRNA1(VAL) (ADENINE(37)-N6)-METHYLTRANSFERASE"/>
    <property type="match status" value="1"/>
</dbReference>
<dbReference type="Proteomes" id="UP000095765">
    <property type="component" value="Unassembled WGS sequence"/>
</dbReference>
<reference evidence="6" key="2">
    <citation type="submission" date="2017-04" db="EMBL/GenBank/DDBJ databases">
        <title>Function of individual gut microbiota members based on whole genome sequencing of pure cultures obtained from chicken caecum.</title>
        <authorList>
            <person name="Medvecky M."/>
            <person name="Cejkova D."/>
            <person name="Polansky O."/>
            <person name="Karasova D."/>
            <person name="Kubasova T."/>
            <person name="Cizek A."/>
            <person name="Rychlik I."/>
        </authorList>
    </citation>
    <scope>NUCLEOTIDE SEQUENCE [LARGE SCALE GENOMIC DNA]</scope>
    <source>
        <strain evidence="6">An175</strain>
    </source>
</reference>
<dbReference type="GO" id="GO:0032259">
    <property type="term" value="P:methylation"/>
    <property type="evidence" value="ECO:0007669"/>
    <property type="project" value="UniProtKB-KW"/>
</dbReference>
<sequence>MDTFELFGTIRLYVSGTHKVGTDALLLSEFAAPRTGEWACDLGSGCGTVAARWFCGGQPAPARAYAVELQADAVRLMERSVAHGGLPAGRFIPVHADLRALQDVLPAGAFSLVTCNPPYKAAGRGLLSEAPGARTARHETDCTLEDVCAAASRLLRFGGRLCICQRPERLADAVCAMRAHGLEPKRLRMVQHSAAHAPWLFLLEARRGGRPSMTIEPPKLF</sequence>
<evidence type="ECO:0000313" key="2">
    <source>
        <dbReference type="EMBL" id="CUP83321.1"/>
    </source>
</evidence>
<dbReference type="GeneID" id="72463796"/>
<evidence type="ECO:0000313" key="7">
    <source>
        <dbReference type="Proteomes" id="UP000260828"/>
    </source>
</evidence>
<organism evidence="2 5">
    <name type="scientific">Anaerotruncus colihominis</name>
    <dbReference type="NCBI Taxonomy" id="169435"/>
    <lineage>
        <taxon>Bacteria</taxon>
        <taxon>Bacillati</taxon>
        <taxon>Bacillota</taxon>
        <taxon>Clostridia</taxon>
        <taxon>Eubacteriales</taxon>
        <taxon>Oscillospiraceae</taxon>
        <taxon>Anaerotruncus</taxon>
    </lineage>
</organism>
<dbReference type="Proteomes" id="UP000260828">
    <property type="component" value="Unassembled WGS sequence"/>
</dbReference>
<proteinExistence type="predicted"/>
<evidence type="ECO:0000313" key="6">
    <source>
        <dbReference type="Proteomes" id="UP000196386"/>
    </source>
</evidence>